<organism evidence="3 4">
    <name type="scientific">Denitrobacterium detoxificans</name>
    <dbReference type="NCBI Taxonomy" id="79604"/>
    <lineage>
        <taxon>Bacteria</taxon>
        <taxon>Bacillati</taxon>
        <taxon>Actinomycetota</taxon>
        <taxon>Coriobacteriia</taxon>
        <taxon>Eggerthellales</taxon>
        <taxon>Eggerthellaceae</taxon>
        <taxon>Denitrobacterium</taxon>
    </lineage>
</organism>
<dbReference type="OrthoDB" id="5526311at2"/>
<dbReference type="PROSITE" id="PS51257">
    <property type="entry name" value="PROKAR_LIPOPROTEIN"/>
    <property type="match status" value="1"/>
</dbReference>
<protein>
    <submittedName>
        <fullName evidence="3">Leucine rich repeat-containing protein</fullName>
    </submittedName>
</protein>
<accession>A0A1H8Q909</accession>
<gene>
    <name evidence="3" type="ORF">SAMN02910314_00377</name>
</gene>
<dbReference type="PANTHER" id="PTHR45661">
    <property type="entry name" value="SURFACE ANTIGEN"/>
    <property type="match status" value="1"/>
</dbReference>
<dbReference type="InterPro" id="IPR043708">
    <property type="entry name" value="DUF5648"/>
</dbReference>
<reference evidence="4" key="1">
    <citation type="submission" date="2016-10" db="EMBL/GenBank/DDBJ databases">
        <authorList>
            <person name="Varghese N."/>
        </authorList>
    </citation>
    <scope>NUCLEOTIDE SEQUENCE [LARGE SCALE GENOMIC DNA]</scope>
    <source>
        <strain evidence="4">DSM 21843</strain>
    </source>
</reference>
<evidence type="ECO:0000313" key="4">
    <source>
        <dbReference type="Proteomes" id="UP000182975"/>
    </source>
</evidence>
<dbReference type="Pfam" id="PF18885">
    <property type="entry name" value="DUF5648"/>
    <property type="match status" value="1"/>
</dbReference>
<feature type="domain" description="DUF5648" evidence="2">
    <location>
        <begin position="1311"/>
        <end position="1441"/>
    </location>
</feature>
<evidence type="ECO:0000256" key="1">
    <source>
        <dbReference type="SAM" id="SignalP"/>
    </source>
</evidence>
<dbReference type="Pfam" id="PF13306">
    <property type="entry name" value="LRR_5"/>
    <property type="match status" value="1"/>
</dbReference>
<name>A0A1H8Q909_9ACTN</name>
<dbReference type="PANTHER" id="PTHR45661:SF3">
    <property type="entry name" value="IG-LIKE DOMAIN-CONTAINING PROTEIN"/>
    <property type="match status" value="1"/>
</dbReference>
<sequence>MSVVKRGMAAVLALALAAACLVVGVGVARALSTDPTYDWYTPGQSSYVLSTVGDICGFANLVNGTADVDGDGVADEAVTFQGATVTVAESWNGSYSFGGMSWTPIGSAEHPFLGSFNGGGSTFDNFRICVGTSDADAIDRTSYRGFFGYVGGDVSNVAVGSNASLVAESDTLVFNHVGMVAGYCGGSLSNCSNAASVRVSSDAVQTKDALQMVGYVGGVAGSCAGSVTNCSNAGALTISSGTTPETDLETSRIVQYVGGVAGFCGDETRVGTSKEAVEAEASQHGSISGCVNTAQITVDTPSTSGVDRFGSTAYARSEAVGGIVGYSQGSVSNCVNGRQASNGSVSNVGYIRAEHGTSVGGIVGSLRYFMQCDNVTSIASGDDGNENDPIVVSDCVNYGDLYGLNSVGGVVGASGSYTTISGCMNMYKTYTSGDTTTEVRSYVVATRWNKPAPAGIVGNTHGDVCYCANFATIMSATWSNESTRDVNVASGYYAAGIAGFLTPYEKKDEATNVYEPSSPIPECYGCYNEGTIIAKSGMRQRGIVGENEGYVHDNILVRGMVENDNCVYGDEESETEASGSASNNVVYTTEQLRSADAVALLNTVGNAGAWSTYWVASNGDAESYDANMGYPMISWNSPWSSATDLSAGTAVVAKDAVYTGGESVPTVSVTLAGQELVQNVDYYVEPQAGAVELGSGYLATVHGMGAYSGTISGVSYGIVAGSIASCKVTADAVTFNYESQMPTEASLKVMSGSVQLDPSEYRIVSVKNSKGEEVNAPTNAGAYTVTIEPAEGSTKFQAGTQAKGTYRIKPISIMTECDFDNVVLEYAGQTYPWVKSTLNDEALHPSTTLPYAGGTPVEPSVSGVTCTINGVEHTLVEGVDYRLVYGNANSDDEGASSAHANNVGVAGGTTIGSVTVRFVANSNFSNYANMFFNITDSGEALDLAYATYSAPDQVYDGTAFTPVTLYYGGAELTCGTDYEIEYQNNVEAGTATFTATGKGSYTGTISGSFQIIDAPVYELLYSYDDVTATAAVTGLQVNSQRDSVDIVIPASVDHDGVTYEVTSIASNAFGGELEANYKGDLANTSKLKVHAVSIPATVTAIGNYAFGSANTSYGGTLSEVTFAEGSKLTTIGDHAFAYCTGITSLTLPENVDVLDSSAFKGCTGLVSLTFLTQDSSLPSNIATSRTKGAFADCDGVSVTCYPSATAVRELVVANSDDVAGTNGGKRFTLVPFSLEDAQISFDASTYDYTGSAIEPTVEVSVGGTVLAEGTDYTLAYSNNVNVGTAMITVAGVGSWTGSATAQFTIVAEAVPMNRLYNPNGGEHFYTASASERDYLVKLGWVYEGIGWTAPSSSNTPVYRLYNPNGGDHHYTASVEERDGLVKVGWVYEGIGWYSDDAKTVALYRQYNPNAQSGSHNYTTSKEENDMLVKVGWRAEGIGWYGL</sequence>
<evidence type="ECO:0000313" key="3">
    <source>
        <dbReference type="EMBL" id="SEO50556.1"/>
    </source>
</evidence>
<keyword evidence="1" id="KW-0732">Signal</keyword>
<dbReference type="InterPro" id="IPR053139">
    <property type="entry name" value="Surface_bspA-like"/>
</dbReference>
<dbReference type="Gene3D" id="2.160.20.110">
    <property type="match status" value="1"/>
</dbReference>
<evidence type="ECO:0000259" key="2">
    <source>
        <dbReference type="Pfam" id="PF18885"/>
    </source>
</evidence>
<proteinExistence type="predicted"/>
<dbReference type="InterPro" id="IPR032675">
    <property type="entry name" value="LRR_dom_sf"/>
</dbReference>
<keyword evidence="4" id="KW-1185">Reference proteome</keyword>
<dbReference type="InterPro" id="IPR026906">
    <property type="entry name" value="LRR_5"/>
</dbReference>
<feature type="signal peptide" evidence="1">
    <location>
        <begin position="1"/>
        <end position="30"/>
    </location>
</feature>
<feature type="chain" id="PRO_5010336649" evidence="1">
    <location>
        <begin position="31"/>
        <end position="1442"/>
    </location>
</feature>
<dbReference type="Proteomes" id="UP000182975">
    <property type="component" value="Unassembled WGS sequence"/>
</dbReference>
<dbReference type="Gene3D" id="3.80.10.10">
    <property type="entry name" value="Ribonuclease Inhibitor"/>
    <property type="match status" value="1"/>
</dbReference>
<dbReference type="RefSeq" id="WP_082867924.1">
    <property type="nucleotide sequence ID" value="NZ_CP011402.1"/>
</dbReference>
<dbReference type="EMBL" id="FOEC01000002">
    <property type="protein sequence ID" value="SEO50556.1"/>
    <property type="molecule type" value="Genomic_DNA"/>
</dbReference>